<accession>A0A9Q1HLA8</accession>
<dbReference type="EMBL" id="JAIZAY010000001">
    <property type="protein sequence ID" value="KAJ8049561.1"/>
    <property type="molecule type" value="Genomic_DNA"/>
</dbReference>
<keyword evidence="2" id="KW-1185">Reference proteome</keyword>
<evidence type="ECO:0000313" key="2">
    <source>
        <dbReference type="Proteomes" id="UP001152320"/>
    </source>
</evidence>
<organism evidence="1 2">
    <name type="scientific">Holothuria leucospilota</name>
    <name type="common">Black long sea cucumber</name>
    <name type="synonym">Mertensiothuria leucospilota</name>
    <dbReference type="NCBI Taxonomy" id="206669"/>
    <lineage>
        <taxon>Eukaryota</taxon>
        <taxon>Metazoa</taxon>
        <taxon>Echinodermata</taxon>
        <taxon>Eleutherozoa</taxon>
        <taxon>Echinozoa</taxon>
        <taxon>Holothuroidea</taxon>
        <taxon>Aspidochirotacea</taxon>
        <taxon>Aspidochirotida</taxon>
        <taxon>Holothuriidae</taxon>
        <taxon>Holothuria</taxon>
    </lineage>
</organism>
<proteinExistence type="predicted"/>
<reference evidence="1" key="1">
    <citation type="submission" date="2021-10" db="EMBL/GenBank/DDBJ databases">
        <title>Tropical sea cucumber genome reveals ecological adaptation and Cuvierian tubules defense mechanism.</title>
        <authorList>
            <person name="Chen T."/>
        </authorList>
    </citation>
    <scope>NUCLEOTIDE SEQUENCE</scope>
    <source>
        <strain evidence="1">Nanhai2018</strain>
        <tissue evidence="1">Muscle</tissue>
    </source>
</reference>
<gene>
    <name evidence="1" type="ORF">HOLleu_02347</name>
</gene>
<name>A0A9Q1HLA8_HOLLE</name>
<evidence type="ECO:0000313" key="1">
    <source>
        <dbReference type="EMBL" id="KAJ8049561.1"/>
    </source>
</evidence>
<comment type="caution">
    <text evidence="1">The sequence shown here is derived from an EMBL/GenBank/DDBJ whole genome shotgun (WGS) entry which is preliminary data.</text>
</comment>
<dbReference type="Proteomes" id="UP001152320">
    <property type="component" value="Chromosome 1"/>
</dbReference>
<dbReference type="AlphaFoldDB" id="A0A9Q1HLA8"/>
<sequence>MVKRYIFSRYRIRRRVKRISNSARNGSMQLAPQNLTLIITNITVTGWYVMSTFHQILLRRI</sequence>
<protein>
    <submittedName>
        <fullName evidence="1">Uncharacterized protein</fullName>
    </submittedName>
</protein>